<evidence type="ECO:0000259" key="2">
    <source>
        <dbReference type="Pfam" id="PF07731"/>
    </source>
</evidence>
<dbReference type="AlphaFoldDB" id="A0A9W6U073"/>
<dbReference type="OrthoDB" id="2121828at2759"/>
<evidence type="ECO:0000256" key="1">
    <source>
        <dbReference type="SAM" id="MobiDB-lite"/>
    </source>
</evidence>
<dbReference type="Pfam" id="PF07731">
    <property type="entry name" value="Cu-oxidase_2"/>
    <property type="match status" value="1"/>
</dbReference>
<protein>
    <submittedName>
        <fullName evidence="3">Unnamed protein product</fullName>
    </submittedName>
</protein>
<proteinExistence type="predicted"/>
<reference evidence="3" key="1">
    <citation type="submission" date="2023-04" db="EMBL/GenBank/DDBJ databases">
        <title>Phytophthora lilii NBRC 32176.</title>
        <authorList>
            <person name="Ichikawa N."/>
            <person name="Sato H."/>
            <person name="Tonouchi N."/>
        </authorList>
    </citation>
    <scope>NUCLEOTIDE SEQUENCE</scope>
    <source>
        <strain evidence="3">NBRC 32176</strain>
    </source>
</reference>
<keyword evidence="4" id="KW-1185">Reference proteome</keyword>
<organism evidence="3 4">
    <name type="scientific">Phytophthora lilii</name>
    <dbReference type="NCBI Taxonomy" id="2077276"/>
    <lineage>
        <taxon>Eukaryota</taxon>
        <taxon>Sar</taxon>
        <taxon>Stramenopiles</taxon>
        <taxon>Oomycota</taxon>
        <taxon>Peronosporomycetes</taxon>
        <taxon>Peronosporales</taxon>
        <taxon>Peronosporaceae</taxon>
        <taxon>Phytophthora</taxon>
    </lineage>
</organism>
<dbReference type="InterPro" id="IPR008972">
    <property type="entry name" value="Cupredoxin"/>
</dbReference>
<name>A0A9W6U073_9STRA</name>
<dbReference type="GO" id="GO:0016491">
    <property type="term" value="F:oxidoreductase activity"/>
    <property type="evidence" value="ECO:0007669"/>
    <property type="project" value="InterPro"/>
</dbReference>
<evidence type="ECO:0000313" key="3">
    <source>
        <dbReference type="EMBL" id="GMF23385.1"/>
    </source>
</evidence>
<comment type="caution">
    <text evidence="3">The sequence shown here is derived from an EMBL/GenBank/DDBJ whole genome shotgun (WGS) entry which is preliminary data.</text>
</comment>
<dbReference type="Gene3D" id="2.60.40.420">
    <property type="entry name" value="Cupredoxins - blue copper proteins"/>
    <property type="match status" value="1"/>
</dbReference>
<gene>
    <name evidence="3" type="ORF">Plil01_000944000</name>
</gene>
<feature type="region of interest" description="Disordered" evidence="1">
    <location>
        <begin position="1"/>
        <end position="29"/>
    </location>
</feature>
<evidence type="ECO:0000313" key="4">
    <source>
        <dbReference type="Proteomes" id="UP001165083"/>
    </source>
</evidence>
<sequence>MSRTSSTRSTRTATRRGFSAGSGDAGRGPKQCLTAGAMFRDVYNVPPCLHRLLLRGAESQADNPDIWMMLCHVDWHLDGGLAMIFVEGEAQLREAGVDAFSSSILSVCGSNFTGFSFDDSSVVTVP</sequence>
<accession>A0A9W6U073</accession>
<feature type="domain" description="Plastocyanin-like" evidence="2">
    <location>
        <begin position="25"/>
        <end position="89"/>
    </location>
</feature>
<dbReference type="SUPFAM" id="SSF49503">
    <property type="entry name" value="Cupredoxins"/>
    <property type="match status" value="1"/>
</dbReference>
<dbReference type="Proteomes" id="UP001165083">
    <property type="component" value="Unassembled WGS sequence"/>
</dbReference>
<feature type="compositionally biased region" description="Low complexity" evidence="1">
    <location>
        <begin position="1"/>
        <end position="16"/>
    </location>
</feature>
<dbReference type="GO" id="GO:0005507">
    <property type="term" value="F:copper ion binding"/>
    <property type="evidence" value="ECO:0007669"/>
    <property type="project" value="InterPro"/>
</dbReference>
<dbReference type="EMBL" id="BSXW01000475">
    <property type="protein sequence ID" value="GMF23385.1"/>
    <property type="molecule type" value="Genomic_DNA"/>
</dbReference>
<dbReference type="InterPro" id="IPR011706">
    <property type="entry name" value="Cu-oxidase_C"/>
</dbReference>